<accession>A0A3B3CYM9</accession>
<dbReference type="GO" id="GO:0008270">
    <property type="term" value="F:zinc ion binding"/>
    <property type="evidence" value="ECO:0007669"/>
    <property type="project" value="UniProtKB-KW"/>
</dbReference>
<dbReference type="InterPro" id="IPR026254">
    <property type="entry name" value="RNF31-like"/>
</dbReference>
<dbReference type="PROSITE" id="PS50089">
    <property type="entry name" value="ZF_RING_2"/>
    <property type="match status" value="1"/>
</dbReference>
<dbReference type="CDD" id="cd20337">
    <property type="entry name" value="BRcat_RBR_HOIP"/>
    <property type="match status" value="1"/>
</dbReference>
<dbReference type="InterPro" id="IPR044066">
    <property type="entry name" value="TRIAD_supradom"/>
</dbReference>
<keyword evidence="6" id="KW-0862">Zinc</keyword>
<evidence type="ECO:0000259" key="10">
    <source>
        <dbReference type="PROSITE" id="PS51322"/>
    </source>
</evidence>
<dbReference type="Pfam" id="PF05743">
    <property type="entry name" value="UEV"/>
    <property type="match status" value="1"/>
</dbReference>
<dbReference type="PROSITE" id="PS51873">
    <property type="entry name" value="TRIAD"/>
    <property type="match status" value="1"/>
</dbReference>
<dbReference type="Proteomes" id="UP000261560">
    <property type="component" value="Unplaced"/>
</dbReference>
<dbReference type="PaxDb" id="30732-ENSOMEP00000022962"/>
<dbReference type="SMART" id="SM00647">
    <property type="entry name" value="IBR"/>
    <property type="match status" value="2"/>
</dbReference>
<evidence type="ECO:0000256" key="6">
    <source>
        <dbReference type="ARBA" id="ARBA00022833"/>
    </source>
</evidence>
<dbReference type="InterPro" id="IPR001841">
    <property type="entry name" value="Znf_RING"/>
</dbReference>
<dbReference type="RefSeq" id="XP_024124467.1">
    <property type="nucleotide sequence ID" value="XM_024268699.2"/>
</dbReference>
<feature type="domain" description="RING-type" evidence="11">
    <location>
        <begin position="378"/>
        <end position="611"/>
    </location>
</feature>
<dbReference type="Ensembl" id="ENSOMET00000013427.1">
    <property type="protein sequence ID" value="ENSOMEP00000022962.1"/>
    <property type="gene ID" value="ENSOMEG00000002812.1"/>
</dbReference>
<evidence type="ECO:0000256" key="1">
    <source>
        <dbReference type="ARBA" id="ARBA00022679"/>
    </source>
</evidence>
<dbReference type="Pfam" id="PF22191">
    <property type="entry name" value="IBR_1"/>
    <property type="match status" value="1"/>
</dbReference>
<organism evidence="12 13">
    <name type="scientific">Oryzias melastigma</name>
    <name type="common">Marine medaka</name>
    <dbReference type="NCBI Taxonomy" id="30732"/>
    <lineage>
        <taxon>Eukaryota</taxon>
        <taxon>Metazoa</taxon>
        <taxon>Chordata</taxon>
        <taxon>Craniata</taxon>
        <taxon>Vertebrata</taxon>
        <taxon>Euteleostomi</taxon>
        <taxon>Actinopterygii</taxon>
        <taxon>Neopterygii</taxon>
        <taxon>Teleostei</taxon>
        <taxon>Neoteleostei</taxon>
        <taxon>Acanthomorphata</taxon>
        <taxon>Ovalentaria</taxon>
        <taxon>Atherinomorphae</taxon>
        <taxon>Beloniformes</taxon>
        <taxon>Adrianichthyidae</taxon>
        <taxon>Oryziinae</taxon>
        <taxon>Oryzias</taxon>
    </lineage>
</organism>
<dbReference type="PANTHER" id="PTHR16004">
    <property type="entry name" value="RING FINGER PROTEIN 31-RELATED"/>
    <property type="match status" value="1"/>
</dbReference>
<name>A0A3B3CYM9_ORYME</name>
<evidence type="ECO:0000259" key="9">
    <source>
        <dbReference type="PROSITE" id="PS50089"/>
    </source>
</evidence>
<evidence type="ECO:0000256" key="2">
    <source>
        <dbReference type="ARBA" id="ARBA00022723"/>
    </source>
</evidence>
<feature type="domain" description="UEV" evidence="10">
    <location>
        <begin position="5"/>
        <end position="149"/>
    </location>
</feature>
<dbReference type="OrthoDB" id="9978677at2759"/>
<feature type="region of interest" description="Disordered" evidence="8">
    <location>
        <begin position="183"/>
        <end position="220"/>
    </location>
</feature>
<evidence type="ECO:0000256" key="7">
    <source>
        <dbReference type="PROSITE-ProRule" id="PRU00175"/>
    </source>
</evidence>
<dbReference type="PROSITE" id="PS00518">
    <property type="entry name" value="ZF_RING_1"/>
    <property type="match status" value="1"/>
</dbReference>
<dbReference type="SUPFAM" id="SSF57850">
    <property type="entry name" value="RING/U-box"/>
    <property type="match status" value="3"/>
</dbReference>
<sequence>MPRVRRKAELQTLTECQYSHPAETLADLQEARSRFPDLCLYADYYCFPNKDTKKLVFLAGTLPVLYEGSTYNIPVCVWLHVTHPASRPRCYVCPSASMVINPSCPCIDASGNISLDGLTRWTRGVSSLSELLAEMVQVFQRDTPLYTRCPVQAPPPPDVHLSAVKAPPTANVQFSSVQAPSTAGVHLSPVKAPPPPGEHLSPGQALPSLSSIQNVSSRSPPLNIQLPAPSSHLRGHKANEWGPNSGRGRSSYVEELQGIDFSAPPLSSSTNPFVGSSSSGDTLVEPLSRTMAALILEEGSSKHHPDDLQVPRIKFGAADDSTTTGSGADFSKLAARLPAEQAAVFLALMTLQGQSFSSADALEAVQLNKDFSSALKFLTHTCPICHEQVSFSKIITMTHCSCFLCQTCFKAFFSVAIKERSVDHLVCPQCGKPEVRAQGGLEEATDYFNLLDTQIRHYLPGDIHELFQRKLRDRTLREMPNFCWCAHCSFGILHEAERLRMDCPSCEKSTCSRCRSPWAPEHQRLSCEQFKAWQEQNQLDNHNSTPIPNSIECPSCRSVFLLARGGCLHFTCTQCQHQFCGGCARTFTAGSACSFSADCGAKGLHAHHPRDCLFHLRDWSVSRLLLLLQHYRITPAWIKPAGGSSSGNTQTAVCLVLELRDDGGRREEPCGRPSPQGFQGYCQLHYKERLVELINRFRCDPAVLFSPAEMVAELQRWRVAVPTVRPDEPEPLYTHRLRLNPDCSRMIINVDQSHSTSGLTVFFTDAAEAPPCTYLSSSWRTSPLTLRWVTMTSSRV</sequence>
<dbReference type="GO" id="GO:0061630">
    <property type="term" value="F:ubiquitin protein ligase activity"/>
    <property type="evidence" value="ECO:0007669"/>
    <property type="project" value="TreeGrafter"/>
</dbReference>
<keyword evidence="4 7" id="KW-0863">Zinc-finger</keyword>
<keyword evidence="13" id="KW-1185">Reference proteome</keyword>
<dbReference type="GO" id="GO:0036435">
    <property type="term" value="F:K48-linked polyubiquitin modification-dependent protein binding"/>
    <property type="evidence" value="ECO:0007669"/>
    <property type="project" value="TreeGrafter"/>
</dbReference>
<evidence type="ECO:0000313" key="12">
    <source>
        <dbReference type="Ensembl" id="ENSOMEP00000022962.1"/>
    </source>
</evidence>
<dbReference type="KEGG" id="oml:112144261"/>
<dbReference type="Pfam" id="PF18091">
    <property type="entry name" value="E3_UbLigase_RBR"/>
    <property type="match status" value="1"/>
</dbReference>
<evidence type="ECO:0000259" key="11">
    <source>
        <dbReference type="PROSITE" id="PS51873"/>
    </source>
</evidence>
<feature type="compositionally biased region" description="Polar residues" evidence="8">
    <location>
        <begin position="207"/>
        <end position="220"/>
    </location>
</feature>
<keyword evidence="1" id="KW-0808">Transferase</keyword>
<dbReference type="InterPro" id="IPR041031">
    <property type="entry name" value="RNF31_C"/>
</dbReference>
<dbReference type="GO" id="GO:0070530">
    <property type="term" value="F:K63-linked polyubiquitin modification-dependent protein binding"/>
    <property type="evidence" value="ECO:0007669"/>
    <property type="project" value="TreeGrafter"/>
</dbReference>
<feature type="region of interest" description="Disordered" evidence="8">
    <location>
        <begin position="228"/>
        <end position="247"/>
    </location>
</feature>
<evidence type="ECO:0000313" key="13">
    <source>
        <dbReference type="Proteomes" id="UP000261560"/>
    </source>
</evidence>
<evidence type="ECO:0000256" key="5">
    <source>
        <dbReference type="ARBA" id="ARBA00022786"/>
    </source>
</evidence>
<dbReference type="AlphaFoldDB" id="A0A3B3CYM9"/>
<dbReference type="InterPro" id="IPR017907">
    <property type="entry name" value="Znf_RING_CS"/>
</dbReference>
<dbReference type="GeneID" id="112144261"/>
<dbReference type="STRING" id="30732.ENSOMEP00000022962"/>
<dbReference type="InterPro" id="IPR013083">
    <property type="entry name" value="Znf_RING/FYVE/PHD"/>
</dbReference>
<dbReference type="Gene3D" id="3.30.40.10">
    <property type="entry name" value="Zinc/RING finger domain, C3HC4 (zinc finger)"/>
    <property type="match status" value="1"/>
</dbReference>
<evidence type="ECO:0000256" key="3">
    <source>
        <dbReference type="ARBA" id="ARBA00022737"/>
    </source>
</evidence>
<dbReference type="InterPro" id="IPR008883">
    <property type="entry name" value="UEV_N"/>
</dbReference>
<feature type="domain" description="RING-type" evidence="9">
    <location>
        <begin position="382"/>
        <end position="430"/>
    </location>
</feature>
<dbReference type="Pfam" id="PF01485">
    <property type="entry name" value="IBR"/>
    <property type="match status" value="1"/>
</dbReference>
<reference evidence="12" key="1">
    <citation type="submission" date="2025-08" db="UniProtKB">
        <authorList>
            <consortium name="Ensembl"/>
        </authorList>
    </citation>
    <scope>IDENTIFICATION</scope>
</reference>
<dbReference type="SUPFAM" id="SSF54495">
    <property type="entry name" value="UBC-like"/>
    <property type="match status" value="1"/>
</dbReference>
<dbReference type="InterPro" id="IPR002867">
    <property type="entry name" value="IBR_dom"/>
</dbReference>
<evidence type="ECO:0000256" key="8">
    <source>
        <dbReference type="SAM" id="MobiDB-lite"/>
    </source>
</evidence>
<dbReference type="InterPro" id="IPR016135">
    <property type="entry name" value="UBQ-conjugating_enzyme/RWD"/>
</dbReference>
<dbReference type="SMART" id="SM00184">
    <property type="entry name" value="RING"/>
    <property type="match status" value="2"/>
</dbReference>
<dbReference type="GeneTree" id="ENSGT00530000064112"/>
<dbReference type="Gene3D" id="3.10.110.10">
    <property type="entry name" value="Ubiquitin Conjugating Enzyme"/>
    <property type="match status" value="1"/>
</dbReference>
<dbReference type="GO" id="GO:1990450">
    <property type="term" value="F:linear polyubiquitin binding"/>
    <property type="evidence" value="ECO:0007669"/>
    <property type="project" value="TreeGrafter"/>
</dbReference>
<dbReference type="GO" id="GO:0097039">
    <property type="term" value="P:protein linear polyubiquitination"/>
    <property type="evidence" value="ECO:0007669"/>
    <property type="project" value="TreeGrafter"/>
</dbReference>
<dbReference type="GO" id="GO:0015031">
    <property type="term" value="P:protein transport"/>
    <property type="evidence" value="ECO:0007669"/>
    <property type="project" value="InterPro"/>
</dbReference>
<dbReference type="CDD" id="cd11685">
    <property type="entry name" value="UEV_TSG101-like"/>
    <property type="match status" value="1"/>
</dbReference>
<dbReference type="GO" id="GO:0071797">
    <property type="term" value="C:LUBAC complex"/>
    <property type="evidence" value="ECO:0007669"/>
    <property type="project" value="InterPro"/>
</dbReference>
<dbReference type="PROSITE" id="PS51322">
    <property type="entry name" value="UEV"/>
    <property type="match status" value="1"/>
</dbReference>
<evidence type="ECO:0000256" key="4">
    <source>
        <dbReference type="ARBA" id="ARBA00022771"/>
    </source>
</evidence>
<reference evidence="12" key="2">
    <citation type="submission" date="2025-09" db="UniProtKB">
        <authorList>
            <consortium name="Ensembl"/>
        </authorList>
    </citation>
    <scope>IDENTIFICATION</scope>
</reference>
<keyword evidence="2" id="KW-0479">Metal-binding</keyword>
<proteinExistence type="predicted"/>
<dbReference type="PANTHER" id="PTHR16004:SF3">
    <property type="entry name" value="E3 UBIQUITIN-PROTEIN LIGASE RNF31"/>
    <property type="match status" value="1"/>
</dbReference>
<keyword evidence="3" id="KW-0677">Repeat</keyword>
<protein>
    <submittedName>
        <fullName evidence="12">E3 ubiquitin-protein ligase RNF31-like</fullName>
    </submittedName>
</protein>
<keyword evidence="5" id="KW-0833">Ubl conjugation pathway</keyword>
<dbReference type="CDD" id="cd20351">
    <property type="entry name" value="Rcat_RBR_HOIP"/>
    <property type="match status" value="1"/>
</dbReference>
<dbReference type="InterPro" id="IPR047540">
    <property type="entry name" value="BRcat_RBR_RNF31-like"/>
</dbReference>
<dbReference type="InterPro" id="IPR047542">
    <property type="entry name" value="Rcat_RBR_RNF31-like"/>
</dbReference>